<dbReference type="CDD" id="cd09618">
    <property type="entry name" value="CBM9_like_2"/>
    <property type="match status" value="1"/>
</dbReference>
<sequence length="777" mass="88912">MKKLYFTVGAILLGMNLLFAQDSKTQDEDKYNIHIKKSTTPIKLDGLLDEDSWKTAEVAKNFFLNRPYDSSFAQLQTEVKVLFDDNFIYVGAVCYEPRSLYTVASLKRDFEGGTSDVFTVNFDTFKDKLNGFQFATNPYGVQREGLIFNGEETSNFWDNKWYSQVKQHDDFWVVEMAIPFKTLRYKVTEGQNTWRVNFGRNVLKKNEISTWRPVPRNFRPANLAFAGNMIWDENPPKPGANVSLIPFVSVATEKDFPRNESDLKALPTTSNFPAGVGMDAKIAVTPSLNLDLTVNPDFSQVEVDKQVTNLSRFELFFPERRQFFLENNDLFGTFGFPDTRPFFSRRIGITRNPNTGNTQRVPILAGARLSGKLNDDWRIGVMNMQTRKVNFGEDKYLPAANYSVAVVQRKLLNRSTLGGIFVNKENDFSNLTAEQTAGYRKFNRVGGLEFNYYSKDSRFQSESYYHQSFSPENKKDAGSAAHFMGYSHPNVELNLGVQRIGENYRADVGFVPRTGIWQIYRPANIILNPKSKKVAKYINAYGIGTEGSDVFDLKGKRLDGETNVFLFANNSAGSEVYLAKGWSFTHLFASFDPTNASDNPNPDNFKNVVELPVGDYRSNFISFGYTSSNRNDLNGSFSYTKGDYFTNKVKGIEGKSLFLEGSIGYRYQPYGVFGLDFNYTQIDMSKPYNSVKYWLVGPRAELSFSKSVFFSTFFQYNTQTNNTNINSRLQWRFRPVSDIFLVYTDNYFAESIPNYYIKAWTPKNRALILKMTYWLNV</sequence>
<dbReference type="GO" id="GO:0004553">
    <property type="term" value="F:hydrolase activity, hydrolyzing O-glycosyl compounds"/>
    <property type="evidence" value="ECO:0007669"/>
    <property type="project" value="InterPro"/>
</dbReference>
<dbReference type="Pfam" id="PF19313">
    <property type="entry name" value="DUF5916"/>
    <property type="match status" value="1"/>
</dbReference>
<evidence type="ECO:0000313" key="5">
    <source>
        <dbReference type="Proteomes" id="UP000609064"/>
    </source>
</evidence>
<protein>
    <recommendedName>
        <fullName evidence="6">Hydrolase</fullName>
    </recommendedName>
</protein>
<dbReference type="Pfam" id="PF06452">
    <property type="entry name" value="CBM9_1"/>
    <property type="match status" value="1"/>
</dbReference>
<proteinExistence type="predicted"/>
<dbReference type="GO" id="GO:0016052">
    <property type="term" value="P:carbohydrate catabolic process"/>
    <property type="evidence" value="ECO:0007669"/>
    <property type="project" value="InterPro"/>
</dbReference>
<feature type="domain" description="Carbohydrate-binding" evidence="2">
    <location>
        <begin position="45"/>
        <end position="191"/>
    </location>
</feature>
<accession>A0A916YMZ5</accession>
<gene>
    <name evidence="4" type="ORF">GCM10011514_17090</name>
</gene>
<dbReference type="RefSeq" id="WP_188765646.1">
    <property type="nucleotide sequence ID" value="NZ_BMKK01000003.1"/>
</dbReference>
<dbReference type="SUPFAM" id="SSF49344">
    <property type="entry name" value="CBD9-like"/>
    <property type="match status" value="1"/>
</dbReference>
<keyword evidence="5" id="KW-1185">Reference proteome</keyword>
<dbReference type="EMBL" id="BMKK01000003">
    <property type="protein sequence ID" value="GGD53544.1"/>
    <property type="molecule type" value="Genomic_DNA"/>
</dbReference>
<reference evidence="4" key="2">
    <citation type="submission" date="2020-09" db="EMBL/GenBank/DDBJ databases">
        <authorList>
            <person name="Sun Q."/>
            <person name="Zhou Y."/>
        </authorList>
    </citation>
    <scope>NUCLEOTIDE SEQUENCE</scope>
    <source>
        <strain evidence="4">CGMCC 1.15958</strain>
    </source>
</reference>
<organism evidence="4 5">
    <name type="scientific">Emticicia aquatilis</name>
    <dbReference type="NCBI Taxonomy" id="1537369"/>
    <lineage>
        <taxon>Bacteria</taxon>
        <taxon>Pseudomonadati</taxon>
        <taxon>Bacteroidota</taxon>
        <taxon>Cytophagia</taxon>
        <taxon>Cytophagales</taxon>
        <taxon>Leadbetterellaceae</taxon>
        <taxon>Emticicia</taxon>
    </lineage>
</organism>
<dbReference type="GO" id="GO:0030246">
    <property type="term" value="F:carbohydrate binding"/>
    <property type="evidence" value="ECO:0007669"/>
    <property type="project" value="InterPro"/>
</dbReference>
<evidence type="ECO:0000259" key="3">
    <source>
        <dbReference type="Pfam" id="PF19313"/>
    </source>
</evidence>
<evidence type="ECO:0000313" key="4">
    <source>
        <dbReference type="EMBL" id="GGD53544.1"/>
    </source>
</evidence>
<dbReference type="Proteomes" id="UP000609064">
    <property type="component" value="Unassembled WGS sequence"/>
</dbReference>
<evidence type="ECO:0000256" key="1">
    <source>
        <dbReference type="SAM" id="SignalP"/>
    </source>
</evidence>
<feature type="signal peptide" evidence="1">
    <location>
        <begin position="1"/>
        <end position="20"/>
    </location>
</feature>
<dbReference type="Gene3D" id="2.60.40.1190">
    <property type="match status" value="1"/>
</dbReference>
<feature type="chain" id="PRO_5037962653" description="Hydrolase" evidence="1">
    <location>
        <begin position="21"/>
        <end position="777"/>
    </location>
</feature>
<dbReference type="InterPro" id="IPR010502">
    <property type="entry name" value="Carb-bd_dom_fam9"/>
</dbReference>
<dbReference type="AlphaFoldDB" id="A0A916YMZ5"/>
<evidence type="ECO:0000259" key="2">
    <source>
        <dbReference type="Pfam" id="PF06452"/>
    </source>
</evidence>
<feature type="domain" description="DUF5916" evidence="3">
    <location>
        <begin position="242"/>
        <end position="524"/>
    </location>
</feature>
<evidence type="ECO:0008006" key="6">
    <source>
        <dbReference type="Google" id="ProtNLM"/>
    </source>
</evidence>
<dbReference type="InterPro" id="IPR045670">
    <property type="entry name" value="DUF5916"/>
</dbReference>
<name>A0A916YMZ5_9BACT</name>
<reference evidence="4" key="1">
    <citation type="journal article" date="2014" name="Int. J. Syst. Evol. Microbiol.">
        <title>Complete genome sequence of Corynebacterium casei LMG S-19264T (=DSM 44701T), isolated from a smear-ripened cheese.</title>
        <authorList>
            <consortium name="US DOE Joint Genome Institute (JGI-PGF)"/>
            <person name="Walter F."/>
            <person name="Albersmeier A."/>
            <person name="Kalinowski J."/>
            <person name="Ruckert C."/>
        </authorList>
    </citation>
    <scope>NUCLEOTIDE SEQUENCE</scope>
    <source>
        <strain evidence="4">CGMCC 1.15958</strain>
    </source>
</reference>
<keyword evidence="1" id="KW-0732">Signal</keyword>
<comment type="caution">
    <text evidence="4">The sequence shown here is derived from an EMBL/GenBank/DDBJ whole genome shotgun (WGS) entry which is preliminary data.</text>
</comment>